<sequence>MGAGISRVTRLVRKPLETHSRVEKILEKKPKPAPKHPSSEAAIANARKHNEELFKERDRKDDILLGRLRDFKIMDAQEGKPISGEQETNRKLPISRESSMSRQVGVVPKGKITSVQLSELFAKRLEDPDEWTKYKLAEHYKLDKEALSSVLKYYSDYTVVAKAELPRPLHPSVLG</sequence>
<name>A0AAU9WPG9_9CNID</name>
<dbReference type="EMBL" id="CALNXJ010000018">
    <property type="protein sequence ID" value="CAH3121279.1"/>
    <property type="molecule type" value="Genomic_DNA"/>
</dbReference>
<comment type="caution">
    <text evidence="2">The sequence shown here is derived from an EMBL/GenBank/DDBJ whole genome shotgun (WGS) entry which is preliminary data.</text>
</comment>
<dbReference type="AlphaFoldDB" id="A0AAU9WPG9"/>
<dbReference type="Pfam" id="PF06784">
    <property type="entry name" value="UPF0240"/>
    <property type="match status" value="1"/>
</dbReference>
<accession>A0AAU9WPG9</accession>
<evidence type="ECO:0000256" key="1">
    <source>
        <dbReference type="SAM" id="MobiDB-lite"/>
    </source>
</evidence>
<keyword evidence="3" id="KW-1185">Reference proteome</keyword>
<feature type="region of interest" description="Disordered" evidence="1">
    <location>
        <begin position="19"/>
        <end position="55"/>
    </location>
</feature>
<evidence type="ECO:0000313" key="2">
    <source>
        <dbReference type="EMBL" id="CAH3121279.1"/>
    </source>
</evidence>
<reference evidence="2 3" key="1">
    <citation type="submission" date="2022-05" db="EMBL/GenBank/DDBJ databases">
        <authorList>
            <consortium name="Genoscope - CEA"/>
            <person name="William W."/>
        </authorList>
    </citation>
    <scope>NUCLEOTIDE SEQUENCE [LARGE SCALE GENOMIC DNA]</scope>
</reference>
<dbReference type="InterPro" id="IPR009622">
    <property type="entry name" value="NDUFAF4"/>
</dbReference>
<organism evidence="2 3">
    <name type="scientific">Pocillopora meandrina</name>
    <dbReference type="NCBI Taxonomy" id="46732"/>
    <lineage>
        <taxon>Eukaryota</taxon>
        <taxon>Metazoa</taxon>
        <taxon>Cnidaria</taxon>
        <taxon>Anthozoa</taxon>
        <taxon>Hexacorallia</taxon>
        <taxon>Scleractinia</taxon>
        <taxon>Astrocoeniina</taxon>
        <taxon>Pocilloporidae</taxon>
        <taxon>Pocillopora</taxon>
    </lineage>
</organism>
<dbReference type="Proteomes" id="UP001159428">
    <property type="component" value="Unassembled WGS sequence"/>
</dbReference>
<gene>
    <name evidence="2" type="ORF">PMEA_00009122</name>
</gene>
<feature type="region of interest" description="Disordered" evidence="1">
    <location>
        <begin position="76"/>
        <end position="105"/>
    </location>
</feature>
<dbReference type="GO" id="GO:0005739">
    <property type="term" value="C:mitochondrion"/>
    <property type="evidence" value="ECO:0007669"/>
    <property type="project" value="TreeGrafter"/>
</dbReference>
<proteinExistence type="predicted"/>
<protein>
    <recommendedName>
        <fullName evidence="4">NADH dehydrogenase [ubiquinone] 1 alpha subcomplex assembly factor 4</fullName>
    </recommendedName>
</protein>
<dbReference type="PANTHER" id="PTHR13338">
    <property type="entry name" value="UPF0240 PROTEIN"/>
    <property type="match status" value="1"/>
</dbReference>
<evidence type="ECO:0000313" key="3">
    <source>
        <dbReference type="Proteomes" id="UP001159428"/>
    </source>
</evidence>
<evidence type="ECO:0008006" key="4">
    <source>
        <dbReference type="Google" id="ProtNLM"/>
    </source>
</evidence>
<dbReference type="PANTHER" id="PTHR13338:SF4">
    <property type="entry name" value="NADH DEHYDROGENASE [UBIQUINONE] 1 ALPHA SUBCOMPLEX ASSEMBLY FACTOR 4"/>
    <property type="match status" value="1"/>
</dbReference>
<feature type="compositionally biased region" description="Basic and acidic residues" evidence="1">
    <location>
        <begin position="19"/>
        <end position="30"/>
    </location>
</feature>
<dbReference type="GO" id="GO:0032981">
    <property type="term" value="P:mitochondrial respiratory chain complex I assembly"/>
    <property type="evidence" value="ECO:0007669"/>
    <property type="project" value="InterPro"/>
</dbReference>